<evidence type="ECO:0000313" key="2">
    <source>
        <dbReference type="EMBL" id="RAK60813.1"/>
    </source>
</evidence>
<proteinExistence type="predicted"/>
<name>A0A328B0X6_9CAUL</name>
<accession>A0A328B0X6</accession>
<sequence>MGRVAALASILIVLGAAEGAQAAPRAMVVKVSDLNLATASGAAVALERAKIAAARVCGRRDFRRQVLEFPNARCRAQLVQKAVDAMNAPLVRDFHNATEIAAIGARG</sequence>
<evidence type="ECO:0000256" key="1">
    <source>
        <dbReference type="SAM" id="SignalP"/>
    </source>
</evidence>
<feature type="chain" id="PRO_5016461338" description="UrcA family protein" evidence="1">
    <location>
        <begin position="23"/>
        <end position="107"/>
    </location>
</feature>
<dbReference type="NCBIfam" id="TIGR04433">
    <property type="entry name" value="UrcA_uranyl"/>
    <property type="match status" value="1"/>
</dbReference>
<keyword evidence="1" id="KW-0732">Signal</keyword>
<gene>
    <name evidence="2" type="ORF">DJ021_13845</name>
</gene>
<organism evidence="2 3">
    <name type="scientific">Phenylobacterium hankyongense</name>
    <dbReference type="NCBI Taxonomy" id="1813876"/>
    <lineage>
        <taxon>Bacteria</taxon>
        <taxon>Pseudomonadati</taxon>
        <taxon>Pseudomonadota</taxon>
        <taxon>Alphaproteobacteria</taxon>
        <taxon>Caulobacterales</taxon>
        <taxon>Caulobacteraceae</taxon>
        <taxon>Phenylobacterium</taxon>
    </lineage>
</organism>
<dbReference type="Proteomes" id="UP000249842">
    <property type="component" value="Unassembled WGS sequence"/>
</dbReference>
<reference evidence="3" key="1">
    <citation type="submission" date="2018-05" db="EMBL/GenBank/DDBJ databases">
        <authorList>
            <person name="Li X."/>
        </authorList>
    </citation>
    <scope>NUCLEOTIDE SEQUENCE [LARGE SCALE GENOMIC DNA]</scope>
    <source>
        <strain evidence="3">HKS-05</strain>
    </source>
</reference>
<dbReference type="InterPro" id="IPR030972">
    <property type="entry name" value="UrcA_uranyl"/>
</dbReference>
<protein>
    <recommendedName>
        <fullName evidence="4">UrcA family protein</fullName>
    </recommendedName>
</protein>
<evidence type="ECO:0000313" key="3">
    <source>
        <dbReference type="Proteomes" id="UP000249842"/>
    </source>
</evidence>
<dbReference type="EMBL" id="QFYP01000001">
    <property type="protein sequence ID" value="RAK60813.1"/>
    <property type="molecule type" value="Genomic_DNA"/>
</dbReference>
<feature type="signal peptide" evidence="1">
    <location>
        <begin position="1"/>
        <end position="22"/>
    </location>
</feature>
<dbReference type="RefSeq" id="WP_111458105.1">
    <property type="nucleotide sequence ID" value="NZ_QFYP01000001.1"/>
</dbReference>
<keyword evidence="3" id="KW-1185">Reference proteome</keyword>
<evidence type="ECO:0008006" key="4">
    <source>
        <dbReference type="Google" id="ProtNLM"/>
    </source>
</evidence>
<comment type="caution">
    <text evidence="2">The sequence shown here is derived from an EMBL/GenBank/DDBJ whole genome shotgun (WGS) entry which is preliminary data.</text>
</comment>
<dbReference type="AlphaFoldDB" id="A0A328B0X6"/>